<name>A0A255JJ91_9FIRM</name>
<keyword evidence="4" id="KW-1185">Reference proteome</keyword>
<keyword evidence="1" id="KW-0812">Transmembrane</keyword>
<evidence type="ECO:0000256" key="1">
    <source>
        <dbReference type="SAM" id="Phobius"/>
    </source>
</evidence>
<dbReference type="Proteomes" id="UP000247523">
    <property type="component" value="Unassembled WGS sequence"/>
</dbReference>
<gene>
    <name evidence="2" type="ORF">C8E03_106221</name>
    <name evidence="3" type="ORF">CG710_004530</name>
</gene>
<dbReference type="EMBL" id="QICS01000006">
    <property type="protein sequence ID" value="PXV89569.1"/>
    <property type="molecule type" value="Genomic_DNA"/>
</dbReference>
<evidence type="ECO:0000313" key="4">
    <source>
        <dbReference type="Proteomes" id="UP000216411"/>
    </source>
</evidence>
<feature type="transmembrane region" description="Helical" evidence="1">
    <location>
        <begin position="43"/>
        <end position="65"/>
    </location>
</feature>
<organism evidence="3 4">
    <name type="scientific">Lachnotalea glycerini</name>
    <dbReference type="NCBI Taxonomy" id="1763509"/>
    <lineage>
        <taxon>Bacteria</taxon>
        <taxon>Bacillati</taxon>
        <taxon>Bacillota</taxon>
        <taxon>Clostridia</taxon>
        <taxon>Lachnospirales</taxon>
        <taxon>Lachnospiraceae</taxon>
        <taxon>Lachnotalea</taxon>
    </lineage>
</organism>
<dbReference type="RefSeq" id="WP_094376723.1">
    <property type="nucleotide sequence ID" value="NZ_NOKA02000004.1"/>
</dbReference>
<dbReference type="Proteomes" id="UP000216411">
    <property type="component" value="Unassembled WGS sequence"/>
</dbReference>
<reference evidence="3" key="3">
    <citation type="submission" date="2018-07" db="EMBL/GenBank/DDBJ databases">
        <authorList>
            <person name="Quirk P.G."/>
            <person name="Krulwich T.A."/>
        </authorList>
    </citation>
    <scope>NUCLEOTIDE SEQUENCE</scope>
    <source>
        <strain evidence="3">CCRI-19302</strain>
    </source>
</reference>
<evidence type="ECO:0000313" key="5">
    <source>
        <dbReference type="Proteomes" id="UP000247523"/>
    </source>
</evidence>
<dbReference type="AlphaFoldDB" id="A0A255JJ91"/>
<keyword evidence="1" id="KW-1133">Transmembrane helix</keyword>
<accession>A0A255JJ91</accession>
<comment type="caution">
    <text evidence="3">The sequence shown here is derived from an EMBL/GenBank/DDBJ whole genome shotgun (WGS) entry which is preliminary data.</text>
</comment>
<dbReference type="EMBL" id="NOKA02000004">
    <property type="protein sequence ID" value="RDY32255.1"/>
    <property type="molecule type" value="Genomic_DNA"/>
</dbReference>
<sequence length="77" mass="8798">MFEMKKSAKNIQIETNNIVVKKVSLAGKLFEAVMDLFYRISKIALWFLICVIMSSGIVALLNPSIRNVVFNYLPFIN</sequence>
<proteinExistence type="predicted"/>
<evidence type="ECO:0000313" key="3">
    <source>
        <dbReference type="EMBL" id="RDY32255.1"/>
    </source>
</evidence>
<evidence type="ECO:0000313" key="2">
    <source>
        <dbReference type="EMBL" id="PXV89569.1"/>
    </source>
</evidence>
<protein>
    <submittedName>
        <fullName evidence="3">Uncharacterized protein</fullName>
    </submittedName>
</protein>
<keyword evidence="1" id="KW-0472">Membrane</keyword>
<dbReference type="OrthoDB" id="9961475at2"/>
<reference evidence="2 5" key="2">
    <citation type="submission" date="2018-05" db="EMBL/GenBank/DDBJ databases">
        <title>Genomic Encyclopedia of Type Strains, Phase IV (KMG-IV): sequencing the most valuable type-strain genomes for metagenomic binning, comparative biology and taxonomic classification.</title>
        <authorList>
            <person name="Goeker M."/>
        </authorList>
    </citation>
    <scope>NUCLEOTIDE SEQUENCE [LARGE SCALE GENOMIC DNA]</scope>
    <source>
        <strain evidence="2 5">DSM 28816</strain>
    </source>
</reference>
<reference evidence="3 4" key="1">
    <citation type="journal article" date="2017" name="Genome Announc.">
        <title>Draft Genome Sequence of a Sporulating and Motile Strain of Lachnotalea glycerini Isolated from Water in Quebec City, Canada.</title>
        <authorList>
            <person name="Maheux A.F."/>
            <person name="Boudreau D.K."/>
            <person name="Berube E."/>
            <person name="Boissinot M."/>
            <person name="Raymond F."/>
            <person name="Brodeur S."/>
            <person name="Corbeil J."/>
            <person name="Isabel S."/>
            <person name="Omar R.F."/>
            <person name="Bergeron M.G."/>
        </authorList>
    </citation>
    <scope>NUCLEOTIDE SEQUENCE [LARGE SCALE GENOMIC DNA]</scope>
    <source>
        <strain evidence="3 4">CCRI-19302</strain>
    </source>
</reference>